<dbReference type="EMBL" id="KN817557">
    <property type="protein sequence ID" value="KJA21510.1"/>
    <property type="molecule type" value="Genomic_DNA"/>
</dbReference>
<sequence length="190" mass="21180">MHQALRLHCPATSRRRIHRARSALPVSKRVICNGHTYASSSEPLPLANSFSPFFTTLRAHGASTYSSHSASTVPASALGRAWASSRRTLPTTCTRSSYSRTGSCALDAHALYARILTPTFRAFQYVRRLLDNLASTGSLTKSRRYPDAAHGLSTRPRRALCCWSRTWRRRGLMRRSLIHRQCSLLPVGPC</sequence>
<evidence type="ECO:0000313" key="2">
    <source>
        <dbReference type="Proteomes" id="UP000054270"/>
    </source>
</evidence>
<organism evidence="1 2">
    <name type="scientific">Hypholoma sublateritium (strain FD-334 SS-4)</name>
    <dbReference type="NCBI Taxonomy" id="945553"/>
    <lineage>
        <taxon>Eukaryota</taxon>
        <taxon>Fungi</taxon>
        <taxon>Dikarya</taxon>
        <taxon>Basidiomycota</taxon>
        <taxon>Agaricomycotina</taxon>
        <taxon>Agaricomycetes</taxon>
        <taxon>Agaricomycetidae</taxon>
        <taxon>Agaricales</taxon>
        <taxon>Agaricineae</taxon>
        <taxon>Strophariaceae</taxon>
        <taxon>Hypholoma</taxon>
    </lineage>
</organism>
<name>A0A0D2PNP0_HYPSF</name>
<reference evidence="2" key="1">
    <citation type="submission" date="2014-04" db="EMBL/GenBank/DDBJ databases">
        <title>Evolutionary Origins and Diversification of the Mycorrhizal Mutualists.</title>
        <authorList>
            <consortium name="DOE Joint Genome Institute"/>
            <consortium name="Mycorrhizal Genomics Consortium"/>
            <person name="Kohler A."/>
            <person name="Kuo A."/>
            <person name="Nagy L.G."/>
            <person name="Floudas D."/>
            <person name="Copeland A."/>
            <person name="Barry K.W."/>
            <person name="Cichocki N."/>
            <person name="Veneault-Fourrey C."/>
            <person name="LaButti K."/>
            <person name="Lindquist E.A."/>
            <person name="Lipzen A."/>
            <person name="Lundell T."/>
            <person name="Morin E."/>
            <person name="Murat C."/>
            <person name="Riley R."/>
            <person name="Ohm R."/>
            <person name="Sun H."/>
            <person name="Tunlid A."/>
            <person name="Henrissat B."/>
            <person name="Grigoriev I.V."/>
            <person name="Hibbett D.S."/>
            <person name="Martin F."/>
        </authorList>
    </citation>
    <scope>NUCLEOTIDE SEQUENCE [LARGE SCALE GENOMIC DNA]</scope>
    <source>
        <strain evidence="2">FD-334 SS-4</strain>
    </source>
</reference>
<dbReference type="Proteomes" id="UP000054270">
    <property type="component" value="Unassembled WGS sequence"/>
</dbReference>
<keyword evidence="2" id="KW-1185">Reference proteome</keyword>
<protein>
    <submittedName>
        <fullName evidence="1">Uncharacterized protein</fullName>
    </submittedName>
</protein>
<evidence type="ECO:0000313" key="1">
    <source>
        <dbReference type="EMBL" id="KJA21510.1"/>
    </source>
</evidence>
<dbReference type="AlphaFoldDB" id="A0A0D2PNP0"/>
<accession>A0A0D2PNP0</accession>
<gene>
    <name evidence="1" type="ORF">HYPSUDRAFT_723422</name>
</gene>
<proteinExistence type="predicted"/>